<dbReference type="GO" id="GO:0016787">
    <property type="term" value="F:hydrolase activity"/>
    <property type="evidence" value="ECO:0007669"/>
    <property type="project" value="UniProtKB-KW"/>
</dbReference>
<reference evidence="4 5" key="1">
    <citation type="submission" date="2024-10" db="EMBL/GenBank/DDBJ databases">
        <title>Updated reference genomes for cyclostephanoid diatoms.</title>
        <authorList>
            <person name="Roberts W.R."/>
            <person name="Alverson A.J."/>
        </authorList>
    </citation>
    <scope>NUCLEOTIDE SEQUENCE [LARGE SCALE GENOMIC DNA]</scope>
    <source>
        <strain evidence="4 5">AJA010-31</strain>
    </source>
</reference>
<gene>
    <name evidence="4" type="ORF">ACHAWO_009976</name>
</gene>
<feature type="signal peptide" evidence="2">
    <location>
        <begin position="1"/>
        <end position="18"/>
    </location>
</feature>
<dbReference type="InterPro" id="IPR005645">
    <property type="entry name" value="FSH-like_dom"/>
</dbReference>
<evidence type="ECO:0000259" key="3">
    <source>
        <dbReference type="Pfam" id="PF03959"/>
    </source>
</evidence>
<organism evidence="4 5">
    <name type="scientific">Cyclotella atomus</name>
    <dbReference type="NCBI Taxonomy" id="382360"/>
    <lineage>
        <taxon>Eukaryota</taxon>
        <taxon>Sar</taxon>
        <taxon>Stramenopiles</taxon>
        <taxon>Ochrophyta</taxon>
        <taxon>Bacillariophyta</taxon>
        <taxon>Coscinodiscophyceae</taxon>
        <taxon>Thalassiosirophycidae</taxon>
        <taxon>Stephanodiscales</taxon>
        <taxon>Stephanodiscaceae</taxon>
        <taxon>Cyclotella</taxon>
    </lineage>
</organism>
<dbReference type="EMBL" id="JALLPJ020000175">
    <property type="protein sequence ID" value="KAL3799855.1"/>
    <property type="molecule type" value="Genomic_DNA"/>
</dbReference>
<dbReference type="SUPFAM" id="SSF53474">
    <property type="entry name" value="alpha/beta-Hydrolases"/>
    <property type="match status" value="1"/>
</dbReference>
<evidence type="ECO:0000313" key="4">
    <source>
        <dbReference type="EMBL" id="KAL3799855.1"/>
    </source>
</evidence>
<proteinExistence type="predicted"/>
<evidence type="ECO:0000256" key="2">
    <source>
        <dbReference type="SAM" id="SignalP"/>
    </source>
</evidence>
<dbReference type="Gene3D" id="3.40.50.1820">
    <property type="entry name" value="alpha/beta hydrolase"/>
    <property type="match status" value="1"/>
</dbReference>
<comment type="caution">
    <text evidence="4">The sequence shown here is derived from an EMBL/GenBank/DDBJ whole genome shotgun (WGS) entry which is preliminary data.</text>
</comment>
<sequence length="293" mass="32740">MLIYTIIALCYCLCYCWGFNLTQHRSCAQPRMSATKLMQQASRSSAASDSTRRTIRILCLHGKGGNGKTFVSKALAPLRRLLDRRLEHMNMEDEISFQWDFLTAPFEIPSSKIINEDDKGFSWWSMPPGVRSFNALEYEGFSQSENLVMNSIYVNDKCKYDIILGHSQGAILTAALLSLHEKLLNGSTSPSGFIFNGAAWANPYNDSMQGLTGLENEKRFKDKSPKMLFIMGKADDINPIDSATRVSNALNDAGFDVTIVEHDGGHSVPYKNDEDSVRALGEVADWIMSIKEN</sequence>
<feature type="chain" id="PRO_5044832428" description="Serine hydrolase domain-containing protein" evidence="2">
    <location>
        <begin position="19"/>
        <end position="293"/>
    </location>
</feature>
<keyword evidence="2" id="KW-0732">Signal</keyword>
<dbReference type="PANTHER" id="PTHR48070:SF6">
    <property type="entry name" value="ESTERASE OVCA2"/>
    <property type="match status" value="1"/>
</dbReference>
<dbReference type="AlphaFoldDB" id="A0ABD3QHR3"/>
<accession>A0ABD3QHR3</accession>
<dbReference type="Proteomes" id="UP001530400">
    <property type="component" value="Unassembled WGS sequence"/>
</dbReference>
<dbReference type="PANTHER" id="PTHR48070">
    <property type="entry name" value="ESTERASE OVCA2"/>
    <property type="match status" value="1"/>
</dbReference>
<feature type="domain" description="Serine hydrolase" evidence="3">
    <location>
        <begin position="53"/>
        <end position="273"/>
    </location>
</feature>
<keyword evidence="1" id="KW-0378">Hydrolase</keyword>
<keyword evidence="5" id="KW-1185">Reference proteome</keyword>
<name>A0ABD3QHR3_9STRA</name>
<evidence type="ECO:0000256" key="1">
    <source>
        <dbReference type="ARBA" id="ARBA00022801"/>
    </source>
</evidence>
<evidence type="ECO:0000313" key="5">
    <source>
        <dbReference type="Proteomes" id="UP001530400"/>
    </source>
</evidence>
<dbReference type="InterPro" id="IPR050593">
    <property type="entry name" value="LovG"/>
</dbReference>
<dbReference type="InterPro" id="IPR029058">
    <property type="entry name" value="AB_hydrolase_fold"/>
</dbReference>
<protein>
    <recommendedName>
        <fullName evidence="3">Serine hydrolase domain-containing protein</fullName>
    </recommendedName>
</protein>
<dbReference type="Pfam" id="PF03959">
    <property type="entry name" value="FSH1"/>
    <property type="match status" value="1"/>
</dbReference>